<dbReference type="Pfam" id="PF22322">
    <property type="entry name" value="DUF6973"/>
    <property type="match status" value="1"/>
</dbReference>
<organism evidence="2 3">
    <name type="scientific">Christiangramia crocea</name>
    <dbReference type="NCBI Taxonomy" id="2904124"/>
    <lineage>
        <taxon>Bacteria</taxon>
        <taxon>Pseudomonadati</taxon>
        <taxon>Bacteroidota</taxon>
        <taxon>Flavobacteriia</taxon>
        <taxon>Flavobacteriales</taxon>
        <taxon>Flavobacteriaceae</taxon>
        <taxon>Christiangramia</taxon>
    </lineage>
</organism>
<evidence type="ECO:0000313" key="2">
    <source>
        <dbReference type="EMBL" id="MCG9971349.1"/>
    </source>
</evidence>
<reference evidence="2" key="1">
    <citation type="submission" date="2021-12" db="EMBL/GenBank/DDBJ databases">
        <title>Description of Gramella crocea sp. nov., a new bacterium isolated from activated sludge.</title>
        <authorList>
            <person name="Zhang X."/>
        </authorList>
    </citation>
    <scope>NUCLEOTIDE SEQUENCE</scope>
    <source>
        <strain evidence="2">YB25</strain>
    </source>
</reference>
<dbReference type="RefSeq" id="WP_240097514.1">
    <property type="nucleotide sequence ID" value="NZ_JAJSON010000016.1"/>
</dbReference>
<accession>A0A9X1UW17</accession>
<evidence type="ECO:0000313" key="3">
    <source>
        <dbReference type="Proteomes" id="UP001139344"/>
    </source>
</evidence>
<name>A0A9X1UW17_9FLAO</name>
<comment type="caution">
    <text evidence="2">The sequence shown here is derived from an EMBL/GenBank/DDBJ whole genome shotgun (WGS) entry which is preliminary data.</text>
</comment>
<feature type="domain" description="DUF6973" evidence="1">
    <location>
        <begin position="11"/>
        <end position="118"/>
    </location>
</feature>
<keyword evidence="3" id="KW-1185">Reference proteome</keyword>
<sequence>MGFRQIWVLIKVFITKPFLVIPTYKATKQTIIICNKKFGKEHHKNTRANAFRHALWNFLLCRKCFEVLKSVNSAANWSEKVTNLHELLSPNADIARIMDLHNNFIGRNLFIKEPELDIIEKLEYMMGKAVKARSVEDIKEAGNSLVYIED</sequence>
<dbReference type="EMBL" id="JAJSON010000016">
    <property type="protein sequence ID" value="MCG9971349.1"/>
    <property type="molecule type" value="Genomic_DNA"/>
</dbReference>
<dbReference type="Proteomes" id="UP001139344">
    <property type="component" value="Unassembled WGS sequence"/>
</dbReference>
<dbReference type="AlphaFoldDB" id="A0A9X1UW17"/>
<dbReference type="InterPro" id="IPR054246">
    <property type="entry name" value="DUF6973"/>
</dbReference>
<protein>
    <recommendedName>
        <fullName evidence="1">DUF6973 domain-containing protein</fullName>
    </recommendedName>
</protein>
<evidence type="ECO:0000259" key="1">
    <source>
        <dbReference type="Pfam" id="PF22322"/>
    </source>
</evidence>
<gene>
    <name evidence="2" type="ORF">LU635_06830</name>
</gene>
<proteinExistence type="predicted"/>